<dbReference type="EMBL" id="QGGG01000005">
    <property type="protein sequence ID" value="PWJ84636.1"/>
    <property type="molecule type" value="Genomic_DNA"/>
</dbReference>
<dbReference type="SUPFAM" id="SSF103515">
    <property type="entry name" value="Autotransporter"/>
    <property type="match status" value="1"/>
</dbReference>
<evidence type="ECO:0000256" key="1">
    <source>
        <dbReference type="ARBA" id="ARBA00022729"/>
    </source>
</evidence>
<dbReference type="InterPro" id="IPR005546">
    <property type="entry name" value="Autotransporte_beta"/>
</dbReference>
<feature type="region of interest" description="Disordered" evidence="2">
    <location>
        <begin position="60"/>
        <end position="86"/>
    </location>
</feature>
<dbReference type="PROSITE" id="PS51208">
    <property type="entry name" value="AUTOTRANSPORTER"/>
    <property type="match status" value="1"/>
</dbReference>
<dbReference type="SUPFAM" id="SSF51126">
    <property type="entry name" value="Pectin lyase-like"/>
    <property type="match status" value="1"/>
</dbReference>
<accession>A0A316C6H5</accession>
<dbReference type="InterPro" id="IPR006315">
    <property type="entry name" value="OM_autotransptr_brl_dom"/>
</dbReference>
<feature type="domain" description="Autotransporter" evidence="3">
    <location>
        <begin position="971"/>
        <end position="1247"/>
    </location>
</feature>
<dbReference type="STRING" id="1192868.GCA_000304395_00225"/>
<name>A0A316C6H5_PSESE</name>
<comment type="caution">
    <text evidence="4">The sequence shown here is derived from an EMBL/GenBank/DDBJ whole genome shotgun (WGS) entry which is preliminary data.</text>
</comment>
<dbReference type="RefSeq" id="WP_170125070.1">
    <property type="nucleotide sequence ID" value="NZ_QGGG01000005.1"/>
</dbReference>
<dbReference type="GO" id="GO:0019867">
    <property type="term" value="C:outer membrane"/>
    <property type="evidence" value="ECO:0007669"/>
    <property type="project" value="InterPro"/>
</dbReference>
<reference evidence="4 5" key="1">
    <citation type="submission" date="2018-05" db="EMBL/GenBank/DDBJ databases">
        <title>Genomic Encyclopedia of Type Strains, Phase IV (KMG-IV): sequencing the most valuable type-strain genomes for metagenomic binning, comparative biology and taxonomic classification.</title>
        <authorList>
            <person name="Goeker M."/>
        </authorList>
    </citation>
    <scope>NUCLEOTIDE SEQUENCE [LARGE SCALE GENOMIC DNA]</scope>
    <source>
        <strain evidence="4 5">DSM 6986</strain>
    </source>
</reference>
<evidence type="ECO:0000256" key="2">
    <source>
        <dbReference type="SAM" id="MobiDB-lite"/>
    </source>
</evidence>
<evidence type="ECO:0000259" key="3">
    <source>
        <dbReference type="PROSITE" id="PS51208"/>
    </source>
</evidence>
<dbReference type="NCBIfam" id="TIGR02601">
    <property type="entry name" value="autotrns_rpt"/>
    <property type="match status" value="3"/>
</dbReference>
<gene>
    <name evidence="4" type="ORF">C7441_105256</name>
</gene>
<protein>
    <submittedName>
        <fullName evidence="4">Outer membrane autotransporter protein</fullName>
    </submittedName>
</protein>
<dbReference type="SMART" id="SM00869">
    <property type="entry name" value="Autotransporter"/>
    <property type="match status" value="1"/>
</dbReference>
<organism evidence="4 5">
    <name type="scientific">Pseudaminobacter salicylatoxidans</name>
    <dbReference type="NCBI Taxonomy" id="93369"/>
    <lineage>
        <taxon>Bacteria</taxon>
        <taxon>Pseudomonadati</taxon>
        <taxon>Pseudomonadota</taxon>
        <taxon>Alphaproteobacteria</taxon>
        <taxon>Hyphomicrobiales</taxon>
        <taxon>Phyllobacteriaceae</taxon>
        <taxon>Pseudaminobacter</taxon>
    </lineage>
</organism>
<dbReference type="InterPro" id="IPR036709">
    <property type="entry name" value="Autotransporte_beta_dom_sf"/>
</dbReference>
<keyword evidence="5" id="KW-1185">Reference proteome</keyword>
<keyword evidence="1" id="KW-0732">Signal</keyword>
<dbReference type="NCBIfam" id="TIGR01414">
    <property type="entry name" value="autotrans_barl"/>
    <property type="match status" value="1"/>
</dbReference>
<sequence length="1247" mass="119903">MIVASPGSLGTLATNVTGGSGGDGGNSPSFIGGGGGSGGTGLYLESSGVISVQVQGHVTGGDGGAGGNGGSFANSPQPADGDGGSGGAGIHIVGGAALTIDGAVSGGDGGTGGNAYNHGAAGAGGAGIIGQGLNIVIGSTGNVAGGRADGGAGARANAITFVGGLNTLTFGAATSNLIGNIGVTGGSSLTLEQSGIDTVVGNVIAGDGSLIKSGNAVITLTGSNIYTGTTTVSDGTLAGGAAGAFSAASGFTVLGGGVLDLGGFDQTVASLSGAGLVTNDGGADAILTVGGDNSSTVFSGSLKDGATNALGLTKIGTGTLTLSGDSLYSGRTTISAGTLEIAGPGAGSPDSDYLVDAGAALEIADAVVAEIGSLADGALGGGKVTIGATSDMTMLSVGKTGATTTFSGQIGGTGSLVVVDGSLTLTGASAIGGDLIVEEDATVAIVGSSASFSTGVSGLASAGVLGTLNISGGADFDTDLLFIGGDLIADGLGTTVTVTDGPTFIGIANTAATLTISGGAIFESEGGAIIENPIVGASAVVTGAGSKWNVSNGLAVGNAIAGGTGLLTISAGGTVNVTGDTFIAADTASTGLDASSVAVTDRNSSLATVGLEIGAQIDKAGELSVTDAGIVTATGPVTIGALGILNIGGGATAGTFVAPSIQNDGRIIADFTDTATLAANIGGIGSFAKSGAGTLILNGNSAGFSGAATVHGGVLSVNGTLGGTMTVLAGGALGGSGTVGAGAGSLVTVASGGRLAPGNSIGTLTVAGNLLLHPGSIYEVEIAGNGGSDRVAASGTATVTGSHVAVIALDPETSYRTGQTYTILTAAGGVSGSFADALTQSAFLDLQLDGQANAVDLTIKVKDLTPDPLFGSVAETPNQIATAGGLDELRQSGPQLALYNALLMLDARQARAAFDRLSGEIHASARGVLLDDSRFLRDAVTDRLRAAFEGVGAATLPVMAYGENGPQLAPAGTERLAAWGNAFGSWGKADGDGNAAGLDHDTGGLLMGVDGLAFETWRLGIVAGYSHAGFDASERAASGSSDNYHLGAYAGTSWGKLGFRSGLAYTWHDVETARSVALPGFADRLSADYDAGSFQAFGELGYRIDTQAVSFEPFASLAYVKLRTAAFSEDGGAAALYGASQTTDATFTTLGIRAQADVALGAVPATARAMLGLRHAFGAVTPEAGLAFAGGNAFTIAGTPIARNAAVIEAGLDIAVAPSATLGLSYRGQLASRTSDNGFKVDLNVRF</sequence>
<dbReference type="Pfam" id="PF03797">
    <property type="entry name" value="Autotransporter"/>
    <property type="match status" value="1"/>
</dbReference>
<dbReference type="Pfam" id="PF12951">
    <property type="entry name" value="PATR"/>
    <property type="match status" value="3"/>
</dbReference>
<evidence type="ECO:0000313" key="5">
    <source>
        <dbReference type="Proteomes" id="UP000245396"/>
    </source>
</evidence>
<proteinExistence type="predicted"/>
<dbReference type="Proteomes" id="UP000245396">
    <property type="component" value="Unassembled WGS sequence"/>
</dbReference>
<feature type="compositionally biased region" description="Gly residues" evidence="2">
    <location>
        <begin position="60"/>
        <end position="70"/>
    </location>
</feature>
<dbReference type="InterPro" id="IPR013425">
    <property type="entry name" value="Autotrns_rpt"/>
</dbReference>
<evidence type="ECO:0000313" key="4">
    <source>
        <dbReference type="EMBL" id="PWJ84636.1"/>
    </source>
</evidence>
<dbReference type="InterPro" id="IPR011050">
    <property type="entry name" value="Pectin_lyase_fold/virulence"/>
</dbReference>
<dbReference type="Gene3D" id="2.40.128.130">
    <property type="entry name" value="Autotransporter beta-domain"/>
    <property type="match status" value="1"/>
</dbReference>
<dbReference type="AlphaFoldDB" id="A0A316C6H5"/>